<dbReference type="InterPro" id="IPR029442">
    <property type="entry name" value="GyrI-like"/>
</dbReference>
<evidence type="ECO:0000256" key="2">
    <source>
        <dbReference type="ARBA" id="ARBA00023015"/>
    </source>
</evidence>
<dbReference type="InterPro" id="IPR009061">
    <property type="entry name" value="DNA-bd_dom_put_sf"/>
</dbReference>
<evidence type="ECO:0000256" key="3">
    <source>
        <dbReference type="ARBA" id="ARBA00023125"/>
    </source>
</evidence>
<dbReference type="SMART" id="SM00422">
    <property type="entry name" value="HTH_MERR"/>
    <property type="match status" value="1"/>
</dbReference>
<name>A0A943I7U1_9FIRM</name>
<dbReference type="PANTHER" id="PTHR30204:SF69">
    <property type="entry name" value="MERR-FAMILY TRANSCRIPTIONAL REGULATOR"/>
    <property type="match status" value="1"/>
</dbReference>
<accession>A0A943I7U1</accession>
<dbReference type="InterPro" id="IPR000551">
    <property type="entry name" value="MerR-type_HTH_dom"/>
</dbReference>
<reference evidence="6" key="1">
    <citation type="submission" date="2021-02" db="EMBL/GenBank/DDBJ databases">
        <title>Infant gut strain persistence is associated with maternal origin, phylogeny, and functional potential including surface adhesion and iron acquisition.</title>
        <authorList>
            <person name="Lou Y.C."/>
        </authorList>
    </citation>
    <scope>NUCLEOTIDE SEQUENCE</scope>
    <source>
        <strain evidence="6">L3_108_000G1_dasL3_108_000G1_metabat.metabat.11</strain>
    </source>
</reference>
<organism evidence="6 7">
    <name type="scientific">Thomasclavelia spiroformis</name>
    <dbReference type="NCBI Taxonomy" id="29348"/>
    <lineage>
        <taxon>Bacteria</taxon>
        <taxon>Bacillati</taxon>
        <taxon>Bacillota</taxon>
        <taxon>Erysipelotrichia</taxon>
        <taxon>Erysipelotrichales</taxon>
        <taxon>Coprobacillaceae</taxon>
        <taxon>Thomasclavelia</taxon>
    </lineage>
</organism>
<dbReference type="Pfam" id="PF06445">
    <property type="entry name" value="GyrI-like"/>
    <property type="match status" value="1"/>
</dbReference>
<keyword evidence="2" id="KW-0805">Transcription regulation</keyword>
<feature type="domain" description="HTH merR-type" evidence="5">
    <location>
        <begin position="7"/>
        <end position="76"/>
    </location>
</feature>
<dbReference type="InterPro" id="IPR047057">
    <property type="entry name" value="MerR_fam"/>
</dbReference>
<dbReference type="AlphaFoldDB" id="A0A943I7U1"/>
<dbReference type="SUPFAM" id="SSF46955">
    <property type="entry name" value="Putative DNA-binding domain"/>
    <property type="match status" value="1"/>
</dbReference>
<dbReference type="Pfam" id="PF13411">
    <property type="entry name" value="MerR_1"/>
    <property type="match status" value="1"/>
</dbReference>
<dbReference type="InterPro" id="IPR011256">
    <property type="entry name" value="Reg_factor_effector_dom_sf"/>
</dbReference>
<keyword evidence="3" id="KW-0238">DNA-binding</keyword>
<proteinExistence type="predicted"/>
<keyword evidence="4" id="KW-0804">Transcription</keyword>
<dbReference type="GO" id="GO:0003700">
    <property type="term" value="F:DNA-binding transcription factor activity"/>
    <property type="evidence" value="ECO:0007669"/>
    <property type="project" value="InterPro"/>
</dbReference>
<evidence type="ECO:0000313" key="6">
    <source>
        <dbReference type="EMBL" id="MBS5588476.1"/>
    </source>
</evidence>
<dbReference type="SUPFAM" id="SSF55136">
    <property type="entry name" value="Probable bacterial effector-binding domain"/>
    <property type="match status" value="1"/>
</dbReference>
<dbReference type="RefSeq" id="WP_303887350.1">
    <property type="nucleotide sequence ID" value="NZ_JAGZCC010000033.1"/>
</dbReference>
<evidence type="ECO:0000256" key="4">
    <source>
        <dbReference type="ARBA" id="ARBA00023163"/>
    </source>
</evidence>
<dbReference type="Proteomes" id="UP000751224">
    <property type="component" value="Unassembled WGS sequence"/>
</dbReference>
<dbReference type="EMBL" id="JAGZCC010000033">
    <property type="protein sequence ID" value="MBS5588476.1"/>
    <property type="molecule type" value="Genomic_DNA"/>
</dbReference>
<dbReference type="PANTHER" id="PTHR30204">
    <property type="entry name" value="REDOX-CYCLING DRUG-SENSING TRANSCRIPTIONAL ACTIVATOR SOXR"/>
    <property type="match status" value="1"/>
</dbReference>
<comment type="caution">
    <text evidence="6">The sequence shown here is derived from an EMBL/GenBank/DDBJ whole genome shotgun (WGS) entry which is preliminary data.</text>
</comment>
<evidence type="ECO:0000313" key="7">
    <source>
        <dbReference type="Proteomes" id="UP000751224"/>
    </source>
</evidence>
<keyword evidence="1" id="KW-0678">Repressor</keyword>
<dbReference type="Gene3D" id="1.10.1660.10">
    <property type="match status" value="1"/>
</dbReference>
<sequence length="270" mass="31604">MKKKTFNLTIAQFAKLHKVNKRTLHYYDNIGLFSPATKGENGYRYYDSSQSIMFEYIRMLKELNMSIEEIADYCKNPTQDNFLKIADMKEAELDLEIQRLKRTKKILEAKKDQIYLCKDLQENKIRIEESKERKISILPYSFLDEDVSQIFSCLNDNWSIEQMRMGVGSFISLDKVINKNFEQYDGIYAYSLGKSSVSNTVVMPKGKYLCGYQKGSWDKAPAMYEKMIDYARKNNLSLTGYAYEIGLNEFAISNLEEYVTKFMIKIDEKP</sequence>
<evidence type="ECO:0000256" key="1">
    <source>
        <dbReference type="ARBA" id="ARBA00022491"/>
    </source>
</evidence>
<gene>
    <name evidence="6" type="ORF">KHX14_06620</name>
</gene>
<dbReference type="GO" id="GO:0003677">
    <property type="term" value="F:DNA binding"/>
    <property type="evidence" value="ECO:0007669"/>
    <property type="project" value="UniProtKB-KW"/>
</dbReference>
<dbReference type="PROSITE" id="PS50937">
    <property type="entry name" value="HTH_MERR_2"/>
    <property type="match status" value="1"/>
</dbReference>
<protein>
    <submittedName>
        <fullName evidence="6">MerR family transcriptional regulator</fullName>
    </submittedName>
</protein>
<evidence type="ECO:0000259" key="5">
    <source>
        <dbReference type="PROSITE" id="PS50937"/>
    </source>
</evidence>
<dbReference type="Gene3D" id="3.20.80.10">
    <property type="entry name" value="Regulatory factor, effector binding domain"/>
    <property type="match status" value="1"/>
</dbReference>